<dbReference type="AlphaFoldDB" id="G8NYK4"/>
<dbReference type="HOGENOM" id="CLU_2093394_0_0_0"/>
<gene>
    <name evidence="2" type="ordered locus">AciX8_4794</name>
</gene>
<evidence type="ECO:0000256" key="1">
    <source>
        <dbReference type="SAM" id="SignalP"/>
    </source>
</evidence>
<proteinExistence type="predicted"/>
<evidence type="ECO:0008006" key="4">
    <source>
        <dbReference type="Google" id="ProtNLM"/>
    </source>
</evidence>
<sequence precursor="true">MSRFKSRFCIVALPLAVLFVSINQSASAQEATGAITGIGDPGAQIIVTQVGNGEVIGVVVKCDGSYRVKGLKPADYEIVEKGPHHAVRKLSVSAGHDSHVDLAPAQTVKDTCRHNN</sequence>
<evidence type="ECO:0000313" key="2">
    <source>
        <dbReference type="EMBL" id="AEU39063.1"/>
    </source>
</evidence>
<dbReference type="Proteomes" id="UP000007113">
    <property type="component" value="Chromosome"/>
</dbReference>
<reference evidence="2 3" key="1">
    <citation type="submission" date="2011-11" db="EMBL/GenBank/DDBJ databases">
        <title>Complete sequence of Granulicella mallensis MP5ACTX8.</title>
        <authorList>
            <consortium name="US DOE Joint Genome Institute"/>
            <person name="Lucas S."/>
            <person name="Copeland A."/>
            <person name="Lapidus A."/>
            <person name="Cheng J.-F."/>
            <person name="Goodwin L."/>
            <person name="Pitluck S."/>
            <person name="Peters L."/>
            <person name="Lu M."/>
            <person name="Detter J.C."/>
            <person name="Han C."/>
            <person name="Tapia R."/>
            <person name="Land M."/>
            <person name="Hauser L."/>
            <person name="Kyrpides N."/>
            <person name="Ivanova N."/>
            <person name="Mikhailova N."/>
            <person name="Pagani I."/>
            <person name="Rawat S."/>
            <person name="Mannisto M."/>
            <person name="Haggblom M."/>
            <person name="Woyke T."/>
        </authorList>
    </citation>
    <scope>NUCLEOTIDE SEQUENCE [LARGE SCALE GENOMIC DNA]</scope>
    <source>
        <strain evidence="3">ATCC BAA-1857 / DSM 23137 / MP5ACTX8</strain>
    </source>
</reference>
<protein>
    <recommendedName>
        <fullName evidence="4">Carboxypeptidase regulatory-like domain-containing protein</fullName>
    </recommendedName>
</protein>
<accession>G8NYK4</accession>
<name>G8NYK4_GRAMM</name>
<evidence type="ECO:0000313" key="3">
    <source>
        <dbReference type="Proteomes" id="UP000007113"/>
    </source>
</evidence>
<dbReference type="SUPFAM" id="SSF49478">
    <property type="entry name" value="Cna protein B-type domain"/>
    <property type="match status" value="1"/>
</dbReference>
<dbReference type="KEGG" id="gma:AciX8_4794"/>
<feature type="signal peptide" evidence="1">
    <location>
        <begin position="1"/>
        <end position="28"/>
    </location>
</feature>
<dbReference type="EMBL" id="CP003130">
    <property type="protein sequence ID" value="AEU39063.1"/>
    <property type="molecule type" value="Genomic_DNA"/>
</dbReference>
<keyword evidence="3" id="KW-1185">Reference proteome</keyword>
<dbReference type="RefSeq" id="WP_014267934.1">
    <property type="nucleotide sequence ID" value="NC_016631.1"/>
</dbReference>
<dbReference type="OrthoDB" id="9758472at2"/>
<organism evidence="2 3">
    <name type="scientific">Granulicella mallensis (strain ATCC BAA-1857 / DSM 23137 / MP5ACTX8)</name>
    <dbReference type="NCBI Taxonomy" id="682795"/>
    <lineage>
        <taxon>Bacteria</taxon>
        <taxon>Pseudomonadati</taxon>
        <taxon>Acidobacteriota</taxon>
        <taxon>Terriglobia</taxon>
        <taxon>Terriglobales</taxon>
        <taxon>Acidobacteriaceae</taxon>
        <taxon>Granulicella</taxon>
    </lineage>
</organism>
<feature type="chain" id="PRO_5003513111" description="Carboxypeptidase regulatory-like domain-containing protein" evidence="1">
    <location>
        <begin position="29"/>
        <end position="116"/>
    </location>
</feature>
<keyword evidence="1" id="KW-0732">Signal</keyword>